<dbReference type="CDD" id="cd24007">
    <property type="entry name" value="ASKHA_NBD_eukNAGK-like"/>
    <property type="match status" value="1"/>
</dbReference>
<sequence>MYYIGIDAGGTKTSLSLYTESGELVENIQRPTCHFMKVGYEGMAEILLEGVRELIENHQIGLDAVFISFGLAGYGKDAKIRSSIDQALSNKFEGFHYCVYNDVEAALSGAFKGEQGIILIAGTGSIAYAINDNEMIRAGGFGYAIGDEGSAYWIAKRMLETVTKMEDGRLEKTSLYQHLLDRLSLQNGFQLIGYVMNTLGNERDQIASLAQYLYEAAQLGDSAAISIYKDAAKELSELVKAVSKEVNGQRKVAYYGGVFKSGAYILDPLKEYLGSTYHLMEPTETPEFGAFILAKRQYMTKVEPKEIL</sequence>
<dbReference type="AlphaFoldDB" id="A0A1I5BSG5"/>
<dbReference type="Gene3D" id="3.30.420.40">
    <property type="match status" value="2"/>
</dbReference>
<dbReference type="InterPro" id="IPR002731">
    <property type="entry name" value="ATPase_BadF"/>
</dbReference>
<gene>
    <name evidence="2" type="ORF">SAMN04488695_10538</name>
</gene>
<dbReference type="Pfam" id="PF01869">
    <property type="entry name" value="BcrAD_BadFG"/>
    <property type="match status" value="1"/>
</dbReference>
<keyword evidence="3" id="KW-1185">Reference proteome</keyword>
<organism evidence="2 3">
    <name type="scientific">Proteiniclasticum ruminis</name>
    <dbReference type="NCBI Taxonomy" id="398199"/>
    <lineage>
        <taxon>Bacteria</taxon>
        <taxon>Bacillati</taxon>
        <taxon>Bacillota</taxon>
        <taxon>Clostridia</taxon>
        <taxon>Eubacteriales</taxon>
        <taxon>Clostridiaceae</taxon>
        <taxon>Proteiniclasticum</taxon>
    </lineage>
</organism>
<evidence type="ECO:0000313" key="3">
    <source>
        <dbReference type="Proteomes" id="UP000181899"/>
    </source>
</evidence>
<dbReference type="PANTHER" id="PTHR43190:SF3">
    <property type="entry name" value="N-ACETYL-D-GLUCOSAMINE KINASE"/>
    <property type="match status" value="1"/>
</dbReference>
<proteinExistence type="predicted"/>
<name>A0A1I5BSG5_9CLOT</name>
<dbReference type="PANTHER" id="PTHR43190">
    <property type="entry name" value="N-ACETYL-D-GLUCOSAMINE KINASE"/>
    <property type="match status" value="1"/>
</dbReference>
<dbReference type="Proteomes" id="UP000181899">
    <property type="component" value="Unassembled WGS sequence"/>
</dbReference>
<dbReference type="EMBL" id="FOVK01000005">
    <property type="protein sequence ID" value="SFN77650.1"/>
    <property type="molecule type" value="Genomic_DNA"/>
</dbReference>
<evidence type="ECO:0000259" key="1">
    <source>
        <dbReference type="Pfam" id="PF01869"/>
    </source>
</evidence>
<dbReference type="SUPFAM" id="SSF53067">
    <property type="entry name" value="Actin-like ATPase domain"/>
    <property type="match status" value="2"/>
</dbReference>
<evidence type="ECO:0000313" key="2">
    <source>
        <dbReference type="EMBL" id="SFN77650.1"/>
    </source>
</evidence>
<dbReference type="InterPro" id="IPR043129">
    <property type="entry name" value="ATPase_NBD"/>
</dbReference>
<dbReference type="InterPro" id="IPR052519">
    <property type="entry name" value="Euk-type_GlcNAc_Kinase"/>
</dbReference>
<reference evidence="2 3" key="1">
    <citation type="submission" date="2016-10" db="EMBL/GenBank/DDBJ databases">
        <authorList>
            <person name="de Groot N.N."/>
        </authorList>
    </citation>
    <scope>NUCLEOTIDE SEQUENCE [LARGE SCALE GENOMIC DNA]</scope>
    <source>
        <strain evidence="2 3">ML2</strain>
    </source>
</reference>
<protein>
    <submittedName>
        <fullName evidence="2">BadF-type ATPase</fullName>
    </submittedName>
</protein>
<feature type="domain" description="ATPase BadF/BadG/BcrA/BcrD type" evidence="1">
    <location>
        <begin position="4"/>
        <end position="293"/>
    </location>
</feature>
<accession>A0A1I5BSG5</accession>
<dbReference type="OrthoDB" id="9772633at2"/>
<dbReference type="RefSeq" id="WP_074912001.1">
    <property type="nucleotide sequence ID" value="NZ_FOVK01000005.1"/>
</dbReference>